<dbReference type="PRINTS" id="PR00171">
    <property type="entry name" value="SUGRTRNSPORT"/>
</dbReference>
<dbReference type="STRING" id="4999.A0A1Y1UDQ2"/>
<keyword evidence="6 8" id="KW-0472">Membrane</keyword>
<comment type="caution">
    <text evidence="10">The sequence shown here is derived from an EMBL/GenBank/DDBJ whole genome shotgun (WGS) entry which is preliminary data.</text>
</comment>
<comment type="subcellular location">
    <subcellularLocation>
        <location evidence="1">Membrane</location>
        <topology evidence="1">Multi-pass membrane protein</topology>
    </subcellularLocation>
</comment>
<dbReference type="InParanoid" id="A0A1Y1UDQ2"/>
<feature type="transmembrane region" description="Helical" evidence="8">
    <location>
        <begin position="418"/>
        <end position="440"/>
    </location>
</feature>
<protein>
    <submittedName>
        <fullName evidence="10">Putative vacuolar membrane protein</fullName>
    </submittedName>
</protein>
<dbReference type="Gene3D" id="1.20.1250.20">
    <property type="entry name" value="MFS general substrate transporter like domains"/>
    <property type="match status" value="1"/>
</dbReference>
<feature type="transmembrane region" description="Helical" evidence="8">
    <location>
        <begin position="291"/>
        <end position="310"/>
    </location>
</feature>
<dbReference type="EMBL" id="NBSH01000010">
    <property type="protein sequence ID" value="ORX35677.1"/>
    <property type="molecule type" value="Genomic_DNA"/>
</dbReference>
<dbReference type="OrthoDB" id="4540492at2759"/>
<evidence type="ECO:0000256" key="4">
    <source>
        <dbReference type="ARBA" id="ARBA00022692"/>
    </source>
</evidence>
<name>A0A1Y1UDQ2_9TREE</name>
<dbReference type="SUPFAM" id="SSF103473">
    <property type="entry name" value="MFS general substrate transporter"/>
    <property type="match status" value="1"/>
</dbReference>
<evidence type="ECO:0000256" key="6">
    <source>
        <dbReference type="ARBA" id="ARBA00023136"/>
    </source>
</evidence>
<evidence type="ECO:0000313" key="11">
    <source>
        <dbReference type="Proteomes" id="UP000193218"/>
    </source>
</evidence>
<dbReference type="GO" id="GO:0015149">
    <property type="term" value="F:hexose transmembrane transporter activity"/>
    <property type="evidence" value="ECO:0007669"/>
    <property type="project" value="TreeGrafter"/>
</dbReference>
<feature type="transmembrane region" description="Helical" evidence="8">
    <location>
        <begin position="66"/>
        <end position="84"/>
    </location>
</feature>
<comment type="similarity">
    <text evidence="2">Belongs to the major facilitator superfamily. Sugar transporter (TC 2.A.1.1) family.</text>
</comment>
<dbReference type="PANTHER" id="PTHR23503:SF8">
    <property type="entry name" value="FACILITATED GLUCOSE TRANSPORTER PROTEIN 1"/>
    <property type="match status" value="1"/>
</dbReference>
<dbReference type="InterPro" id="IPR036259">
    <property type="entry name" value="MFS_trans_sf"/>
</dbReference>
<keyword evidence="4 8" id="KW-0812">Transmembrane</keyword>
<dbReference type="RefSeq" id="XP_021869841.1">
    <property type="nucleotide sequence ID" value="XM_022016406.1"/>
</dbReference>
<comment type="catalytic activity">
    <reaction evidence="7">
        <text>myo-inositol(out) + H(+)(out) = myo-inositol(in) + H(+)(in)</text>
        <dbReference type="Rhea" id="RHEA:60364"/>
        <dbReference type="ChEBI" id="CHEBI:15378"/>
        <dbReference type="ChEBI" id="CHEBI:17268"/>
    </reaction>
</comment>
<sequence length="446" mass="47533">MPIPPLSTLLLAGWAYLHFYQHGFHVSALNGLHQAMTCELSGGKIERSKSIGLRLDSCVPMNASEFGLVTAAFTVGGLLGAISADSVTRRSGRVRTLQIASLLFAMGSFCIGTGNSVSRLIVGRILAGGGSGLSSVTVPLYLAELAPSLRGVLSILAQLSVNCGILTGQLVSFPYAQPLLWRQAMLVPICLSGLQMLGSTIALRAGRRRMAEIREKQLFEIEDATMDLDDDQDSVAPLGVMEIISSTDPYIKRGFIIVLVTQMSQQLCGITPVMSFSTRILTPVFKANSRYIATLMLIPKLPITLIPAFLLKRVPPKDLLRYSCYCTAGSALVLAIGLNTNISSLSILGISVFVSAFSIGLGPVTIVVLSEVLPPHARTAAGSIGVALNWSTSFVMASIFLPLQEALKTGPESGDGNIFMLIFPICLVASVAITSSYRALERISRV</sequence>
<evidence type="ECO:0000256" key="3">
    <source>
        <dbReference type="ARBA" id="ARBA00022448"/>
    </source>
</evidence>
<dbReference type="PANTHER" id="PTHR23503">
    <property type="entry name" value="SOLUTE CARRIER FAMILY 2"/>
    <property type="match status" value="1"/>
</dbReference>
<dbReference type="PROSITE" id="PS50850">
    <property type="entry name" value="MFS"/>
    <property type="match status" value="1"/>
</dbReference>
<reference evidence="10 11" key="1">
    <citation type="submission" date="2017-03" db="EMBL/GenBank/DDBJ databases">
        <title>Widespread Adenine N6-methylation of Active Genes in Fungi.</title>
        <authorList>
            <consortium name="DOE Joint Genome Institute"/>
            <person name="Mondo S.J."/>
            <person name="Dannebaum R.O."/>
            <person name="Kuo R.C."/>
            <person name="Louie K.B."/>
            <person name="Bewick A.J."/>
            <person name="Labutti K."/>
            <person name="Haridas S."/>
            <person name="Kuo A."/>
            <person name="Salamov A."/>
            <person name="Ahrendt S.R."/>
            <person name="Lau R."/>
            <person name="Bowen B.P."/>
            <person name="Lipzen A."/>
            <person name="Sullivan W."/>
            <person name="Andreopoulos W.B."/>
            <person name="Clum A."/>
            <person name="Lindquist E."/>
            <person name="Daum C."/>
            <person name="Northen T.R."/>
            <person name="Ramamoorthy G."/>
            <person name="Schmitz R.J."/>
            <person name="Gryganskyi A."/>
            <person name="Culley D."/>
            <person name="Magnuson J."/>
            <person name="James T.Y."/>
            <person name="O'Malley M.A."/>
            <person name="Stajich J.E."/>
            <person name="Spatafora J.W."/>
            <person name="Visel A."/>
            <person name="Grigoriev I.V."/>
        </authorList>
    </citation>
    <scope>NUCLEOTIDE SEQUENCE [LARGE SCALE GENOMIC DNA]</scope>
    <source>
        <strain evidence="10 11">NRRL Y-17943</strain>
    </source>
</reference>
<proteinExistence type="inferred from homology"/>
<dbReference type="GO" id="GO:0016020">
    <property type="term" value="C:membrane"/>
    <property type="evidence" value="ECO:0007669"/>
    <property type="project" value="UniProtKB-SubCell"/>
</dbReference>
<dbReference type="InterPro" id="IPR003663">
    <property type="entry name" value="Sugar/inositol_transpt"/>
</dbReference>
<dbReference type="Proteomes" id="UP000193218">
    <property type="component" value="Unassembled WGS sequence"/>
</dbReference>
<feature type="domain" description="Major facilitator superfamily (MFS) profile" evidence="9">
    <location>
        <begin position="11"/>
        <end position="441"/>
    </location>
</feature>
<evidence type="ECO:0000256" key="8">
    <source>
        <dbReference type="SAM" id="Phobius"/>
    </source>
</evidence>
<keyword evidence="11" id="KW-1185">Reference proteome</keyword>
<organism evidence="10 11">
    <name type="scientific">Kockovaella imperatae</name>
    <dbReference type="NCBI Taxonomy" id="4999"/>
    <lineage>
        <taxon>Eukaryota</taxon>
        <taxon>Fungi</taxon>
        <taxon>Dikarya</taxon>
        <taxon>Basidiomycota</taxon>
        <taxon>Agaricomycotina</taxon>
        <taxon>Tremellomycetes</taxon>
        <taxon>Tremellales</taxon>
        <taxon>Cuniculitremaceae</taxon>
        <taxon>Kockovaella</taxon>
    </lineage>
</organism>
<feature type="transmembrane region" description="Helical" evidence="8">
    <location>
        <begin position="345"/>
        <end position="369"/>
    </location>
</feature>
<keyword evidence="3" id="KW-0813">Transport</keyword>
<evidence type="ECO:0000256" key="5">
    <source>
        <dbReference type="ARBA" id="ARBA00022989"/>
    </source>
</evidence>
<dbReference type="AlphaFoldDB" id="A0A1Y1UDQ2"/>
<evidence type="ECO:0000313" key="10">
    <source>
        <dbReference type="EMBL" id="ORX35677.1"/>
    </source>
</evidence>
<accession>A0A1Y1UDQ2</accession>
<dbReference type="InterPro" id="IPR020846">
    <property type="entry name" value="MFS_dom"/>
</dbReference>
<feature type="transmembrane region" description="Helical" evidence="8">
    <location>
        <begin position="96"/>
        <end position="115"/>
    </location>
</feature>
<feature type="transmembrane region" description="Helical" evidence="8">
    <location>
        <begin position="185"/>
        <end position="206"/>
    </location>
</feature>
<dbReference type="InterPro" id="IPR045263">
    <property type="entry name" value="GLUT"/>
</dbReference>
<keyword evidence="5 8" id="KW-1133">Transmembrane helix</keyword>
<evidence type="ECO:0000256" key="2">
    <source>
        <dbReference type="ARBA" id="ARBA00010992"/>
    </source>
</evidence>
<dbReference type="InterPro" id="IPR005828">
    <property type="entry name" value="MFS_sugar_transport-like"/>
</dbReference>
<dbReference type="Pfam" id="PF00083">
    <property type="entry name" value="Sugar_tr"/>
    <property type="match status" value="1"/>
</dbReference>
<evidence type="ECO:0000256" key="1">
    <source>
        <dbReference type="ARBA" id="ARBA00004141"/>
    </source>
</evidence>
<evidence type="ECO:0000259" key="9">
    <source>
        <dbReference type="PROSITE" id="PS50850"/>
    </source>
</evidence>
<dbReference type="GeneID" id="33558215"/>
<feature type="transmembrane region" description="Helical" evidence="8">
    <location>
        <begin position="381"/>
        <end position="403"/>
    </location>
</feature>
<evidence type="ECO:0000256" key="7">
    <source>
        <dbReference type="ARBA" id="ARBA00049119"/>
    </source>
</evidence>
<gene>
    <name evidence="10" type="ORF">BD324DRAFT_631106</name>
</gene>